<comment type="catalytic activity">
    <reaction evidence="11">
        <text>isopentenyl diphosphate + (2E)-geranyl diphosphate = (2E,6E)-farnesyl diphosphate + diphosphate</text>
        <dbReference type="Rhea" id="RHEA:19361"/>
        <dbReference type="ChEBI" id="CHEBI:33019"/>
        <dbReference type="ChEBI" id="CHEBI:58057"/>
        <dbReference type="ChEBI" id="CHEBI:128769"/>
        <dbReference type="ChEBI" id="CHEBI:175763"/>
        <dbReference type="EC" id="2.5.1.10"/>
    </reaction>
</comment>
<evidence type="ECO:0000256" key="4">
    <source>
        <dbReference type="ARBA" id="ARBA00015100"/>
    </source>
</evidence>
<evidence type="ECO:0000256" key="6">
    <source>
        <dbReference type="ARBA" id="ARBA00022723"/>
    </source>
</evidence>
<keyword evidence="5 12" id="KW-0808">Transferase</keyword>
<keyword evidence="7" id="KW-0460">Magnesium</keyword>
<dbReference type="InterPro" id="IPR000092">
    <property type="entry name" value="Polyprenyl_synt"/>
</dbReference>
<dbReference type="PROSITE" id="PS00723">
    <property type="entry name" value="POLYPRENYL_SYNTHASE_1"/>
    <property type="match status" value="1"/>
</dbReference>
<dbReference type="SUPFAM" id="SSF48576">
    <property type="entry name" value="Terpenoid synthases"/>
    <property type="match status" value="1"/>
</dbReference>
<evidence type="ECO:0000313" key="14">
    <source>
        <dbReference type="Proteomes" id="UP000308230"/>
    </source>
</evidence>
<sequence>MLYSLTAGGKRLRPVMLLATMEALGAGSENGIPVACAIEMIHTYSLVHDDLPAMDNDDLRRGKPTNHRVYGEAMAILAGDALLTYSFQIVAESESIPVDKKAELIALLAKAAGPEGMVGGQAADLEGEDKTLSLEELEYIHHHKTGKLLVYSIIAGALLANATDTQLDHLKQFASHLGLAFQIRDDILDVEGDQEKLGKLPGSDQSNKKSTYPQLLTMEGAKRKLDFHVNEAVNELKSAGVEDTQLKAIADFIIKRDH</sequence>
<evidence type="ECO:0000313" key="13">
    <source>
        <dbReference type="EMBL" id="TLS36435.1"/>
    </source>
</evidence>
<evidence type="ECO:0000256" key="5">
    <source>
        <dbReference type="ARBA" id="ARBA00022679"/>
    </source>
</evidence>
<comment type="similarity">
    <text evidence="2 12">Belongs to the FPP/GGPP synthase family.</text>
</comment>
<reference evidence="13 14" key="1">
    <citation type="submission" date="2019-04" db="EMBL/GenBank/DDBJ databases">
        <title>Bacillus caeni sp. nov., a bacterium isolated from mangrove sediment.</title>
        <authorList>
            <person name="Huang H."/>
            <person name="Mo K."/>
            <person name="Hu Y."/>
        </authorList>
    </citation>
    <scope>NUCLEOTIDE SEQUENCE [LARGE SCALE GENOMIC DNA]</scope>
    <source>
        <strain evidence="13 14">HB172195</strain>
    </source>
</reference>
<evidence type="ECO:0000256" key="11">
    <source>
        <dbReference type="ARBA" id="ARBA00049399"/>
    </source>
</evidence>
<evidence type="ECO:0000256" key="2">
    <source>
        <dbReference type="ARBA" id="ARBA00006706"/>
    </source>
</evidence>
<dbReference type="GO" id="GO:0046872">
    <property type="term" value="F:metal ion binding"/>
    <property type="evidence" value="ECO:0007669"/>
    <property type="project" value="UniProtKB-KW"/>
</dbReference>
<organism evidence="13 14">
    <name type="scientific">Exobacillus caeni</name>
    <dbReference type="NCBI Taxonomy" id="2574798"/>
    <lineage>
        <taxon>Bacteria</taxon>
        <taxon>Bacillati</taxon>
        <taxon>Bacillota</taxon>
        <taxon>Bacilli</taxon>
        <taxon>Bacillales</taxon>
        <taxon>Guptibacillaceae</taxon>
        <taxon>Exobacillus</taxon>
    </lineage>
</organism>
<evidence type="ECO:0000256" key="1">
    <source>
        <dbReference type="ARBA" id="ARBA00001946"/>
    </source>
</evidence>
<accession>A0A5R9F9Q3</accession>
<evidence type="ECO:0000256" key="12">
    <source>
        <dbReference type="RuleBase" id="RU004466"/>
    </source>
</evidence>
<keyword evidence="14" id="KW-1185">Reference proteome</keyword>
<proteinExistence type="inferred from homology"/>
<dbReference type="NCBIfam" id="NF045485">
    <property type="entry name" value="FPPsyn"/>
    <property type="match status" value="1"/>
</dbReference>
<dbReference type="GO" id="GO:0004337">
    <property type="term" value="F:(2E,6E)-farnesyl diphosphate synthase activity"/>
    <property type="evidence" value="ECO:0007669"/>
    <property type="project" value="UniProtKB-EC"/>
</dbReference>
<dbReference type="InterPro" id="IPR008949">
    <property type="entry name" value="Isoprenoid_synthase_dom_sf"/>
</dbReference>
<dbReference type="EC" id="2.5.1.10" evidence="3"/>
<evidence type="ECO:0000256" key="7">
    <source>
        <dbReference type="ARBA" id="ARBA00022842"/>
    </source>
</evidence>
<dbReference type="PANTHER" id="PTHR43281:SF1">
    <property type="entry name" value="FARNESYL DIPHOSPHATE SYNTHASE"/>
    <property type="match status" value="1"/>
</dbReference>
<comment type="caution">
    <text evidence="13">The sequence shown here is derived from an EMBL/GenBank/DDBJ whole genome shotgun (WGS) entry which is preliminary data.</text>
</comment>
<gene>
    <name evidence="13" type="ORF">FCL54_15735</name>
</gene>
<evidence type="ECO:0000256" key="8">
    <source>
        <dbReference type="ARBA" id="ARBA00023229"/>
    </source>
</evidence>
<evidence type="ECO:0000256" key="9">
    <source>
        <dbReference type="ARBA" id="ARBA00032380"/>
    </source>
</evidence>
<dbReference type="Proteomes" id="UP000308230">
    <property type="component" value="Unassembled WGS sequence"/>
</dbReference>
<keyword evidence="6" id="KW-0479">Metal-binding</keyword>
<dbReference type="Pfam" id="PF00348">
    <property type="entry name" value="polyprenyl_synt"/>
    <property type="match status" value="1"/>
</dbReference>
<evidence type="ECO:0000256" key="3">
    <source>
        <dbReference type="ARBA" id="ARBA00012439"/>
    </source>
</evidence>
<dbReference type="SFLD" id="SFLDG01017">
    <property type="entry name" value="Polyprenyl_Transferase_Like"/>
    <property type="match status" value="1"/>
</dbReference>
<dbReference type="Gene3D" id="1.10.600.10">
    <property type="entry name" value="Farnesyl Diphosphate Synthase"/>
    <property type="match status" value="1"/>
</dbReference>
<dbReference type="GO" id="GO:0016114">
    <property type="term" value="P:terpenoid biosynthetic process"/>
    <property type="evidence" value="ECO:0007669"/>
    <property type="project" value="UniProtKB-ARBA"/>
</dbReference>
<dbReference type="PROSITE" id="PS00444">
    <property type="entry name" value="POLYPRENYL_SYNTHASE_2"/>
    <property type="match status" value="1"/>
</dbReference>
<dbReference type="FunFam" id="1.10.600.10:FF:000001">
    <property type="entry name" value="Geranylgeranyl diphosphate synthase"/>
    <property type="match status" value="1"/>
</dbReference>
<dbReference type="InterPro" id="IPR033749">
    <property type="entry name" value="Polyprenyl_synt_CS"/>
</dbReference>
<name>A0A5R9F9Q3_9BACL</name>
<dbReference type="AlphaFoldDB" id="A0A5R9F9Q3"/>
<dbReference type="InterPro" id="IPR053378">
    <property type="entry name" value="Prenyl_diphosphate_synthase"/>
</dbReference>
<keyword evidence="8" id="KW-0414">Isoprene biosynthesis</keyword>
<protein>
    <recommendedName>
        <fullName evidence="4">Farnesyl diphosphate synthase</fullName>
        <ecNumber evidence="3">2.5.1.10</ecNumber>
    </recommendedName>
    <alternativeName>
        <fullName evidence="10">(2E,6E)-farnesyl diphosphate synthase</fullName>
    </alternativeName>
    <alternativeName>
        <fullName evidence="9">Geranyltranstransferase</fullName>
    </alternativeName>
</protein>
<dbReference type="PANTHER" id="PTHR43281">
    <property type="entry name" value="FARNESYL DIPHOSPHATE SYNTHASE"/>
    <property type="match status" value="1"/>
</dbReference>
<evidence type="ECO:0000256" key="10">
    <source>
        <dbReference type="ARBA" id="ARBA00032873"/>
    </source>
</evidence>
<dbReference type="EMBL" id="SWLG01000011">
    <property type="protein sequence ID" value="TLS36435.1"/>
    <property type="molecule type" value="Genomic_DNA"/>
</dbReference>
<comment type="cofactor">
    <cofactor evidence="1">
        <name>Mg(2+)</name>
        <dbReference type="ChEBI" id="CHEBI:18420"/>
    </cofactor>
</comment>
<dbReference type="CDD" id="cd00685">
    <property type="entry name" value="Trans_IPPS_HT"/>
    <property type="match status" value="1"/>
</dbReference>
<dbReference type="OrthoDB" id="9805316at2"/>
<dbReference type="GO" id="GO:0005737">
    <property type="term" value="C:cytoplasm"/>
    <property type="evidence" value="ECO:0007669"/>
    <property type="project" value="UniProtKB-ARBA"/>
</dbReference>
<dbReference type="SFLD" id="SFLDS00005">
    <property type="entry name" value="Isoprenoid_Synthase_Type_I"/>
    <property type="match status" value="1"/>
</dbReference>